<organism evidence="2">
    <name type="scientific">freshwater metagenome</name>
    <dbReference type="NCBI Taxonomy" id="449393"/>
    <lineage>
        <taxon>unclassified sequences</taxon>
        <taxon>metagenomes</taxon>
        <taxon>ecological metagenomes</taxon>
    </lineage>
</organism>
<dbReference type="AlphaFoldDB" id="A0A6J6DZP3"/>
<feature type="transmembrane region" description="Helical" evidence="1">
    <location>
        <begin position="334"/>
        <end position="357"/>
    </location>
</feature>
<dbReference type="GO" id="GO:0008081">
    <property type="term" value="F:phosphoric diester hydrolase activity"/>
    <property type="evidence" value="ECO:0007669"/>
    <property type="project" value="InterPro"/>
</dbReference>
<feature type="transmembrane region" description="Helical" evidence="1">
    <location>
        <begin position="212"/>
        <end position="240"/>
    </location>
</feature>
<keyword evidence="1" id="KW-0812">Transmembrane</keyword>
<feature type="transmembrane region" description="Helical" evidence="1">
    <location>
        <begin position="21"/>
        <end position="42"/>
    </location>
</feature>
<gene>
    <name evidence="2" type="ORF">UFOPK1603_00915</name>
</gene>
<evidence type="ECO:0000313" key="2">
    <source>
        <dbReference type="EMBL" id="CAB4566538.1"/>
    </source>
</evidence>
<protein>
    <submittedName>
        <fullName evidence="2">Unannotated protein</fullName>
    </submittedName>
</protein>
<feature type="transmembrane region" description="Helical" evidence="1">
    <location>
        <begin position="182"/>
        <end position="205"/>
    </location>
</feature>
<dbReference type="SUPFAM" id="SSF51695">
    <property type="entry name" value="PLC-like phosphodiesterases"/>
    <property type="match status" value="1"/>
</dbReference>
<name>A0A6J6DZP3_9ZZZZ</name>
<accession>A0A6J6DZP3</accession>
<reference evidence="2" key="1">
    <citation type="submission" date="2020-05" db="EMBL/GenBank/DDBJ databases">
        <authorList>
            <person name="Chiriac C."/>
            <person name="Salcher M."/>
            <person name="Ghai R."/>
            <person name="Kavagutti S V."/>
        </authorList>
    </citation>
    <scope>NUCLEOTIDE SEQUENCE</scope>
</reference>
<dbReference type="EMBL" id="CAEZTG010000074">
    <property type="protein sequence ID" value="CAB4566538.1"/>
    <property type="molecule type" value="Genomic_DNA"/>
</dbReference>
<dbReference type="Gene3D" id="3.20.20.190">
    <property type="entry name" value="Phosphatidylinositol (PI) phosphodiesterase"/>
    <property type="match status" value="1"/>
</dbReference>
<feature type="transmembrane region" description="Helical" evidence="1">
    <location>
        <begin position="311"/>
        <end position="328"/>
    </location>
</feature>
<dbReference type="GO" id="GO:0006629">
    <property type="term" value="P:lipid metabolic process"/>
    <property type="evidence" value="ECO:0007669"/>
    <property type="project" value="InterPro"/>
</dbReference>
<dbReference type="InterPro" id="IPR051057">
    <property type="entry name" value="PI-PLC_domain"/>
</dbReference>
<keyword evidence="1" id="KW-0472">Membrane</keyword>
<dbReference type="PANTHER" id="PTHR13593">
    <property type="match status" value="1"/>
</dbReference>
<dbReference type="PANTHER" id="PTHR13593:SF140">
    <property type="entry name" value="PLC-LIKE PHOSPHODIESTERASE"/>
    <property type="match status" value="1"/>
</dbReference>
<feature type="transmembrane region" description="Helical" evidence="1">
    <location>
        <begin position="260"/>
        <end position="282"/>
    </location>
</feature>
<dbReference type="InterPro" id="IPR017946">
    <property type="entry name" value="PLC-like_Pdiesterase_TIM-brl"/>
</dbReference>
<feature type="transmembrane region" description="Helical" evidence="1">
    <location>
        <begin position="385"/>
        <end position="402"/>
    </location>
</feature>
<sequence length="774" mass="83699">MTAAAGEQSGARTRKPTARQLGSIVCAILFFVTFTLGVTSIWTRMTVFDSARFAERAERVLDSQAVRSKLADEITDAIINTGPSNLASFRTIIRSTLDPILQTPAFRSIFRRALDTSHDYLFTQSGNTQVINLSESLNVLSGSLQATNPDLATSIPTGTNELLVKIGDQTRGLGLWRIAERLTLAGAGLLLAAGLFAFGTIALGTNRHRSTFALGISAAFSGIVMFVLATIAPIIAGSYANDPDTQRAFVSATEFFVSDYRLYSIWIVGIGVVLCAFGTATAPNGEVVTVRSVIDRLRSAIDRHKPTSQRGQIVHAILLMVIGFIIVIERETVIPLLVIVVGAVLAYVGASQLLSIVGRRSTVTTRSAVLSDVKEVQLNNPTMRVALMVAALLITIGAGAWFTTSDARSQTAANEQRKCNGFSELCDKPLNEVAFLGAHNAMSTAADPGWLFYEQTKSIPAQLDFGVRALLVKTHYGIPTTVNITGANAVITDSIAELAVNPIDQDDQYSNEQQAKAKELQANIKVDPNLRDVYLCHVYCEYGATKFTTALGYTRQFLNDNPDNVIIWFIGDYVSKADTEKALREAKVFDRVWDYDPTAPMPTLGEMIDAKKNIVMISEFSGAPPAWNIKGYGIFQDTPFTFRKDSELYAPGSSKYTGTASVEGPVPATITGADGTEQWTKDWTGLPSCAPNRGTPSSPLFQINHWITPAGAAPTIGEAKDVNAYDVLMPRVRDCMTQRGKFPTIVGVNFVEIGDALQVVNELNSGKILPITAP</sequence>
<proteinExistence type="predicted"/>
<keyword evidence="1" id="KW-1133">Transmembrane helix</keyword>
<evidence type="ECO:0000256" key="1">
    <source>
        <dbReference type="SAM" id="Phobius"/>
    </source>
</evidence>